<evidence type="ECO:0000313" key="1">
    <source>
        <dbReference type="EMBL" id="CAG9795294.1"/>
    </source>
</evidence>
<keyword evidence="2" id="KW-1185">Reference proteome</keyword>
<name>A0A9N9RD10_9NEOP</name>
<dbReference type="AlphaFoldDB" id="A0A9N9RD10"/>
<accession>A0A9N9RD10</accession>
<proteinExistence type="predicted"/>
<organism evidence="1 2">
    <name type="scientific">Diatraea saccharalis</name>
    <name type="common">sugarcane borer</name>
    <dbReference type="NCBI Taxonomy" id="40085"/>
    <lineage>
        <taxon>Eukaryota</taxon>
        <taxon>Metazoa</taxon>
        <taxon>Ecdysozoa</taxon>
        <taxon>Arthropoda</taxon>
        <taxon>Hexapoda</taxon>
        <taxon>Insecta</taxon>
        <taxon>Pterygota</taxon>
        <taxon>Neoptera</taxon>
        <taxon>Endopterygota</taxon>
        <taxon>Lepidoptera</taxon>
        <taxon>Glossata</taxon>
        <taxon>Ditrysia</taxon>
        <taxon>Pyraloidea</taxon>
        <taxon>Crambidae</taxon>
        <taxon>Crambinae</taxon>
        <taxon>Diatraea</taxon>
    </lineage>
</organism>
<dbReference type="Proteomes" id="UP001153714">
    <property type="component" value="Chromosome 7"/>
</dbReference>
<gene>
    <name evidence="1" type="ORF">DIATSA_LOCUS12579</name>
</gene>
<reference evidence="1" key="2">
    <citation type="submission" date="2022-10" db="EMBL/GenBank/DDBJ databases">
        <authorList>
            <consortium name="ENA_rothamsted_submissions"/>
            <consortium name="culmorum"/>
            <person name="King R."/>
        </authorList>
    </citation>
    <scope>NUCLEOTIDE SEQUENCE</scope>
</reference>
<protein>
    <submittedName>
        <fullName evidence="1">Uncharacterized protein</fullName>
    </submittedName>
</protein>
<sequence>MKTFRQEKKFLFPLQKKNCIVYCKKILQSYRCEHCGQSSVRKKYDRDSNGDCFLMSLRKTPQVWIYHRWPHFYPYYLDFRHTLKSFGTCCMFCAAFLFWIPCLICFELCQCLICCCCCSDC</sequence>
<reference evidence="1" key="1">
    <citation type="submission" date="2021-12" db="EMBL/GenBank/DDBJ databases">
        <authorList>
            <person name="King R."/>
        </authorList>
    </citation>
    <scope>NUCLEOTIDE SEQUENCE</scope>
</reference>
<dbReference type="EMBL" id="OU893338">
    <property type="protein sequence ID" value="CAG9795294.1"/>
    <property type="molecule type" value="Genomic_DNA"/>
</dbReference>
<dbReference type="OrthoDB" id="7434072at2759"/>
<evidence type="ECO:0000313" key="2">
    <source>
        <dbReference type="Proteomes" id="UP001153714"/>
    </source>
</evidence>